<reference evidence="2" key="1">
    <citation type="submission" date="2014-11" db="EMBL/GenBank/DDBJ databases">
        <authorList>
            <person name="Amaro Gonzalez C."/>
        </authorList>
    </citation>
    <scope>NUCLEOTIDE SEQUENCE</scope>
</reference>
<proteinExistence type="predicted"/>
<evidence type="ECO:0000256" key="1">
    <source>
        <dbReference type="SAM" id="MobiDB-lite"/>
    </source>
</evidence>
<feature type="region of interest" description="Disordered" evidence="1">
    <location>
        <begin position="22"/>
        <end position="41"/>
    </location>
</feature>
<reference evidence="2" key="2">
    <citation type="journal article" date="2015" name="Fish Shellfish Immunol.">
        <title>Early steps in the European eel (Anguilla anguilla)-Vibrio vulnificus interaction in the gills: Role of the RtxA13 toxin.</title>
        <authorList>
            <person name="Callol A."/>
            <person name="Pajuelo D."/>
            <person name="Ebbesson L."/>
            <person name="Teles M."/>
            <person name="MacKenzie S."/>
            <person name="Amaro C."/>
        </authorList>
    </citation>
    <scope>NUCLEOTIDE SEQUENCE</scope>
</reference>
<dbReference type="AlphaFoldDB" id="A0A0E9XNS0"/>
<organism evidence="2">
    <name type="scientific">Anguilla anguilla</name>
    <name type="common">European freshwater eel</name>
    <name type="synonym">Muraena anguilla</name>
    <dbReference type="NCBI Taxonomy" id="7936"/>
    <lineage>
        <taxon>Eukaryota</taxon>
        <taxon>Metazoa</taxon>
        <taxon>Chordata</taxon>
        <taxon>Craniata</taxon>
        <taxon>Vertebrata</taxon>
        <taxon>Euteleostomi</taxon>
        <taxon>Actinopterygii</taxon>
        <taxon>Neopterygii</taxon>
        <taxon>Teleostei</taxon>
        <taxon>Anguilliformes</taxon>
        <taxon>Anguillidae</taxon>
        <taxon>Anguilla</taxon>
    </lineage>
</organism>
<dbReference type="EMBL" id="GBXM01005239">
    <property type="protein sequence ID" value="JAI03339.1"/>
    <property type="molecule type" value="Transcribed_RNA"/>
</dbReference>
<name>A0A0E9XNS0_ANGAN</name>
<sequence length="57" mass="6194">MNCKSPVSPVLSSLFKLRLGDWRQSPESPRSGVASPGPGESRGLLVFVFTLHVIDQL</sequence>
<evidence type="ECO:0000313" key="2">
    <source>
        <dbReference type="EMBL" id="JAI03339.1"/>
    </source>
</evidence>
<accession>A0A0E9XNS0</accession>
<protein>
    <submittedName>
        <fullName evidence="2">Uncharacterized protein</fullName>
    </submittedName>
</protein>